<dbReference type="PROSITE" id="PS50883">
    <property type="entry name" value="EAL"/>
    <property type="match status" value="1"/>
</dbReference>
<dbReference type="CDD" id="cd01948">
    <property type="entry name" value="EAL"/>
    <property type="match status" value="1"/>
</dbReference>
<dbReference type="PANTHER" id="PTHR33121:SF70">
    <property type="entry name" value="SIGNALING PROTEIN YKOW"/>
    <property type="match status" value="1"/>
</dbReference>
<keyword evidence="3" id="KW-1185">Reference proteome</keyword>
<dbReference type="Proteomes" id="UP000245380">
    <property type="component" value="Unassembled WGS sequence"/>
</dbReference>
<proteinExistence type="predicted"/>
<dbReference type="InterPro" id="IPR050706">
    <property type="entry name" value="Cyclic-di-GMP_PDE-like"/>
</dbReference>
<dbReference type="InterPro" id="IPR001633">
    <property type="entry name" value="EAL_dom"/>
</dbReference>
<dbReference type="SUPFAM" id="SSF141868">
    <property type="entry name" value="EAL domain-like"/>
    <property type="match status" value="1"/>
</dbReference>
<sequence>MYQPIVDHQRLTVIGYEALSRPHLGGHVLAPERFFQSAGMQHRHLEVDLLALRTAVGTIQESPLARATLFINVMPPTLLEKKFIPSLLQLLKEYGCAAQQIVIEIIEYISYDLRVLAPILRELEAHGIRVALDDVNLQEMGMDEWNAFTPAYVKLDRKMIQGISVSQHKQRMLDEALQQLPWQDRVIVEGIEHEEDLHYIEQLGIRYSQGFYFGLPMTLRQMPWLQSTIALQRHELFLLSRQRSTKKEEILKKSQMLDLNLLAFHAFNGDL</sequence>
<dbReference type="InterPro" id="IPR035919">
    <property type="entry name" value="EAL_sf"/>
</dbReference>
<name>A0A2U3D856_SULT2</name>
<gene>
    <name evidence="2" type="ORF">BM613_08295</name>
</gene>
<feature type="domain" description="EAL" evidence="1">
    <location>
        <begin position="1"/>
        <end position="230"/>
    </location>
</feature>
<reference evidence="2 3" key="1">
    <citation type="submission" date="2016-11" db="EMBL/GenBank/DDBJ databases">
        <title>Comparative genomics of Acidibacillus ferroxidans species.</title>
        <authorList>
            <person name="Oliveira G."/>
            <person name="Nunes G."/>
            <person name="Oliveira R."/>
            <person name="Araujo F."/>
            <person name="Salim A."/>
            <person name="Scholte L."/>
            <person name="Morais D."/>
            <person name="Nancucheo I."/>
            <person name="Johnson D.B."/>
            <person name="Grail B."/>
            <person name="Bittencourt J."/>
            <person name="Valadares R."/>
        </authorList>
    </citation>
    <scope>NUCLEOTIDE SEQUENCE [LARGE SCALE GENOMIC DNA]</scope>
    <source>
        <strain evidence="2 3">Y002</strain>
    </source>
</reference>
<dbReference type="EMBL" id="MPDK01000012">
    <property type="protein sequence ID" value="PWI57465.1"/>
    <property type="molecule type" value="Genomic_DNA"/>
</dbReference>
<evidence type="ECO:0000313" key="3">
    <source>
        <dbReference type="Proteomes" id="UP000245380"/>
    </source>
</evidence>
<dbReference type="PANTHER" id="PTHR33121">
    <property type="entry name" value="CYCLIC DI-GMP PHOSPHODIESTERASE PDEF"/>
    <property type="match status" value="1"/>
</dbReference>
<dbReference type="GO" id="GO:0071111">
    <property type="term" value="F:cyclic-guanylate-specific phosphodiesterase activity"/>
    <property type="evidence" value="ECO:0007669"/>
    <property type="project" value="InterPro"/>
</dbReference>
<protein>
    <recommendedName>
        <fullName evidence="1">EAL domain-containing protein</fullName>
    </recommendedName>
</protein>
<dbReference type="Pfam" id="PF00563">
    <property type="entry name" value="EAL"/>
    <property type="match status" value="1"/>
</dbReference>
<dbReference type="AlphaFoldDB" id="A0A2U3D856"/>
<evidence type="ECO:0000259" key="1">
    <source>
        <dbReference type="PROSITE" id="PS50883"/>
    </source>
</evidence>
<accession>A0A2U3D856</accession>
<dbReference type="SMART" id="SM00052">
    <property type="entry name" value="EAL"/>
    <property type="match status" value="1"/>
</dbReference>
<organism evidence="2 3">
    <name type="scientific">Sulfoacidibacillus thermotolerans</name>
    <name type="common">Acidibacillus sulfuroxidans</name>
    <dbReference type="NCBI Taxonomy" id="1765684"/>
    <lineage>
        <taxon>Bacteria</taxon>
        <taxon>Bacillati</taxon>
        <taxon>Bacillota</taxon>
        <taxon>Bacilli</taxon>
        <taxon>Bacillales</taxon>
        <taxon>Alicyclobacillaceae</taxon>
        <taxon>Sulfoacidibacillus</taxon>
    </lineage>
</organism>
<dbReference type="Gene3D" id="3.20.20.450">
    <property type="entry name" value="EAL domain"/>
    <property type="match status" value="1"/>
</dbReference>
<comment type="caution">
    <text evidence="2">The sequence shown here is derived from an EMBL/GenBank/DDBJ whole genome shotgun (WGS) entry which is preliminary data.</text>
</comment>
<evidence type="ECO:0000313" key="2">
    <source>
        <dbReference type="EMBL" id="PWI57465.1"/>
    </source>
</evidence>
<dbReference type="OrthoDB" id="581425at2"/>